<dbReference type="GO" id="GO:0004739">
    <property type="term" value="F:pyruvate dehydrogenase (acetyl-transferring) activity"/>
    <property type="evidence" value="ECO:0007669"/>
    <property type="project" value="TreeGrafter"/>
</dbReference>
<dbReference type="PANTHER" id="PTHR11516">
    <property type="entry name" value="PYRUVATE DEHYDROGENASE E1 COMPONENT, ALPHA SUBUNIT BACTERIAL AND ORGANELLAR"/>
    <property type="match status" value="1"/>
</dbReference>
<sequence length="201" mass="22532">MTKKDLTLKEYLIKFEDEIADIFTAGKISAPIHLSDNNEDHLINIFKKVKMDDWVFSTHRSHYHALLHGINRDWLKREIVRGNSITVCNPEHHFYSSGIVGGTAPIALGVAMGLVRNGSKSHIWVFVGDMAAEGGVFHEVVNYAAKNNLPITFVVEDNGISTNTPTKKAWGESASAPKIIRYTHKKEKYPHYGSGKWVIFG</sequence>
<evidence type="ECO:0000256" key="2">
    <source>
        <dbReference type="ARBA" id="ARBA00023002"/>
    </source>
</evidence>
<name>A0A1G2NDN8_9BACT</name>
<comment type="cofactor">
    <cofactor evidence="1">
        <name>thiamine diphosphate</name>
        <dbReference type="ChEBI" id="CHEBI:58937"/>
    </cofactor>
</comment>
<proteinExistence type="predicted"/>
<dbReference type="InterPro" id="IPR001017">
    <property type="entry name" value="DH_E1"/>
</dbReference>
<evidence type="ECO:0000313" key="6">
    <source>
        <dbReference type="Proteomes" id="UP000177797"/>
    </source>
</evidence>
<dbReference type="Gene3D" id="3.40.50.970">
    <property type="match status" value="1"/>
</dbReference>
<evidence type="ECO:0000259" key="4">
    <source>
        <dbReference type="Pfam" id="PF00676"/>
    </source>
</evidence>
<protein>
    <recommendedName>
        <fullName evidence="4">Dehydrogenase E1 component domain-containing protein</fullName>
    </recommendedName>
</protein>
<comment type="caution">
    <text evidence="5">The sequence shown here is derived from an EMBL/GenBank/DDBJ whole genome shotgun (WGS) entry which is preliminary data.</text>
</comment>
<dbReference type="Pfam" id="PF00676">
    <property type="entry name" value="E1_dh"/>
    <property type="match status" value="1"/>
</dbReference>
<accession>A0A1G2NDN8</accession>
<evidence type="ECO:0000256" key="1">
    <source>
        <dbReference type="ARBA" id="ARBA00001964"/>
    </source>
</evidence>
<gene>
    <name evidence="5" type="ORF">A2938_00145</name>
</gene>
<keyword evidence="2" id="KW-0560">Oxidoreductase</keyword>
<dbReference type="GO" id="GO:0006086">
    <property type="term" value="P:pyruvate decarboxylation to acetyl-CoA"/>
    <property type="evidence" value="ECO:0007669"/>
    <property type="project" value="TreeGrafter"/>
</dbReference>
<evidence type="ECO:0000256" key="3">
    <source>
        <dbReference type="ARBA" id="ARBA00023052"/>
    </source>
</evidence>
<dbReference type="EMBL" id="MHSA01000014">
    <property type="protein sequence ID" value="OHA34218.1"/>
    <property type="molecule type" value="Genomic_DNA"/>
</dbReference>
<dbReference type="InterPro" id="IPR029061">
    <property type="entry name" value="THDP-binding"/>
</dbReference>
<organism evidence="5 6">
    <name type="scientific">Candidatus Taylorbacteria bacterium RIFCSPLOWO2_01_FULL_48_100</name>
    <dbReference type="NCBI Taxonomy" id="1802322"/>
    <lineage>
        <taxon>Bacteria</taxon>
        <taxon>Candidatus Tayloriibacteriota</taxon>
    </lineage>
</organism>
<dbReference type="PANTHER" id="PTHR11516:SF41">
    <property type="entry name" value="3-METHYL-2-OXOBUTANOATE DEHYDROGENASE SUBUNIT ALPHA"/>
    <property type="match status" value="1"/>
</dbReference>
<dbReference type="InterPro" id="IPR050642">
    <property type="entry name" value="PDH_E1_Alpha_Subunit"/>
</dbReference>
<feature type="domain" description="Dehydrogenase E1 component" evidence="4">
    <location>
        <begin position="12"/>
        <end position="169"/>
    </location>
</feature>
<dbReference type="Proteomes" id="UP000177797">
    <property type="component" value="Unassembled WGS sequence"/>
</dbReference>
<evidence type="ECO:0000313" key="5">
    <source>
        <dbReference type="EMBL" id="OHA34218.1"/>
    </source>
</evidence>
<reference evidence="5 6" key="1">
    <citation type="journal article" date="2016" name="Nat. Commun.">
        <title>Thousands of microbial genomes shed light on interconnected biogeochemical processes in an aquifer system.</title>
        <authorList>
            <person name="Anantharaman K."/>
            <person name="Brown C.T."/>
            <person name="Hug L.A."/>
            <person name="Sharon I."/>
            <person name="Castelle C.J."/>
            <person name="Probst A.J."/>
            <person name="Thomas B.C."/>
            <person name="Singh A."/>
            <person name="Wilkins M.J."/>
            <person name="Karaoz U."/>
            <person name="Brodie E.L."/>
            <person name="Williams K.H."/>
            <person name="Hubbard S.S."/>
            <person name="Banfield J.F."/>
        </authorList>
    </citation>
    <scope>NUCLEOTIDE SEQUENCE [LARGE SCALE GENOMIC DNA]</scope>
</reference>
<dbReference type="AlphaFoldDB" id="A0A1G2NDN8"/>
<keyword evidence="3" id="KW-0786">Thiamine pyrophosphate</keyword>
<dbReference type="SUPFAM" id="SSF52518">
    <property type="entry name" value="Thiamin diphosphate-binding fold (THDP-binding)"/>
    <property type="match status" value="1"/>
</dbReference>